<feature type="region of interest" description="Disordered" evidence="9">
    <location>
        <begin position="953"/>
        <end position="988"/>
    </location>
</feature>
<dbReference type="Pfam" id="PF15489">
    <property type="entry name" value="CTC1"/>
    <property type="match status" value="1"/>
</dbReference>
<keyword evidence="5" id="KW-0158">Chromosome</keyword>
<keyword evidence="6" id="KW-0779">Telomere</keyword>
<feature type="region of interest" description="Disordered" evidence="9">
    <location>
        <begin position="1024"/>
        <end position="1046"/>
    </location>
</feature>
<name>Q8MXV9_HALRO</name>
<dbReference type="GO" id="GO:0042162">
    <property type="term" value="F:telomeric DNA binding"/>
    <property type="evidence" value="ECO:0007669"/>
    <property type="project" value="TreeGrafter"/>
</dbReference>
<gene>
    <name evidence="10" type="primary">HrPEN-2</name>
</gene>
<dbReference type="GO" id="GO:0003697">
    <property type="term" value="F:single-stranded DNA binding"/>
    <property type="evidence" value="ECO:0007669"/>
    <property type="project" value="InterPro"/>
</dbReference>
<comment type="similarity">
    <text evidence="3">Belongs to the CTC1 family.</text>
</comment>
<evidence type="ECO:0000256" key="9">
    <source>
        <dbReference type="SAM" id="MobiDB-lite"/>
    </source>
</evidence>
<dbReference type="InterPro" id="IPR029156">
    <property type="entry name" value="CTC1"/>
</dbReference>
<protein>
    <recommendedName>
        <fullName evidence="4">CST complex subunit CTC1</fullName>
    </recommendedName>
</protein>
<dbReference type="GO" id="GO:0045740">
    <property type="term" value="P:positive regulation of DNA replication"/>
    <property type="evidence" value="ECO:0007669"/>
    <property type="project" value="TreeGrafter"/>
</dbReference>
<dbReference type="GO" id="GO:1990879">
    <property type="term" value="C:CST complex"/>
    <property type="evidence" value="ECO:0007669"/>
    <property type="project" value="TreeGrafter"/>
</dbReference>
<dbReference type="InterPro" id="IPR042617">
    <property type="entry name" value="CTC1-like"/>
</dbReference>
<evidence type="ECO:0000256" key="2">
    <source>
        <dbReference type="ARBA" id="ARBA00004574"/>
    </source>
</evidence>
<evidence type="ECO:0000256" key="6">
    <source>
        <dbReference type="ARBA" id="ARBA00022895"/>
    </source>
</evidence>
<evidence type="ECO:0000256" key="3">
    <source>
        <dbReference type="ARBA" id="ARBA00006332"/>
    </source>
</evidence>
<keyword evidence="8" id="KW-0539">Nucleus</keyword>
<dbReference type="PANTHER" id="PTHR14865:SF2">
    <property type="entry name" value="CST COMPLEX SUBUNIT CTC1"/>
    <property type="match status" value="1"/>
</dbReference>
<comment type="subcellular location">
    <subcellularLocation>
        <location evidence="2">Chromosome</location>
        <location evidence="2">Telomere</location>
    </subcellularLocation>
    <subcellularLocation>
        <location evidence="1">Nucleus</location>
    </subcellularLocation>
</comment>
<evidence type="ECO:0000313" key="10">
    <source>
        <dbReference type="EMBL" id="BAC10970.1"/>
    </source>
</evidence>
<evidence type="ECO:0000256" key="1">
    <source>
        <dbReference type="ARBA" id="ARBA00004123"/>
    </source>
</evidence>
<evidence type="ECO:0000256" key="5">
    <source>
        <dbReference type="ARBA" id="ARBA00022454"/>
    </source>
</evidence>
<dbReference type="AlphaFoldDB" id="Q8MXV9"/>
<dbReference type="EMBL" id="AB091125">
    <property type="protein sequence ID" value="BAC10970.1"/>
    <property type="molecule type" value="mRNA"/>
</dbReference>
<dbReference type="GO" id="GO:0010833">
    <property type="term" value="P:telomere maintenance via telomere lengthening"/>
    <property type="evidence" value="ECO:0007669"/>
    <property type="project" value="TreeGrafter"/>
</dbReference>
<sequence length="1255" mass="141377">MENSEILEELHELGLCDTPDSRIWIEDLYKHIEDNIKPLISNEKSHGVFFEAIQQLLKADEQGTKHLPLAKKFNKISKIINRDEIIHSEISDLDYPHLNTSENESATTSRNTNCQNILIGVLSGGSVKSSLYLVDKSCRVICHMIPARPEYFNSVVMFCEWKLIPVKCSGTRKCKGFFEPQSEPIILHQQNEIAAIPCSIDSENITGYVVSVSSHVSFATWAFVIRILPHGQEKCMENLRYVFVHEEAIAFWSSCLFLGSEVKITDVQLRKIREGNSFFYIRVVSPNSRLFILKQAFPSAVSRDDVVKQIQLSIKNFGDLVSEQDGDICPVFVGEVTGIRSVEFGIYSLDNDNTLLFCTYLLSGPDISGGLRVGATVIVQNAHACKVNGTASLLCCTRSKVQVICHSATDSHWHATFLAGNTLLRSILGNKNLRKHPARLLSVAKLATELVENFSFLTMRSILPNHTFHVSPEESKNSVILERILFKNWVQPEKPKCRQGLLNEIVSSPHACVVKEAMGWEPTIARLVSPKELCELITDKANAYQELQKANYYWCSYKFNDDDIVPKNQEDGSWADSLVLLGVMEGEISHGRLQITDDKGSIQCLIYQDSDEDNSAPVIVPPCTNDIGSLVRINSFSVIVEKYAELLSPSQQIIDSSSSHSYNYHFYILCNVTDIEVLRRPYNIIQTCCWKLGCCYHQEDVDDSQTEEGAGPSKRLKSSLRSNTSVVHVKECIFFLKSITVGQRPIHQFVLSCLVMSVNPQSEIIIPTVELLFSGSMLKWKSFLPLHSLIKIEIPASDFAKDMTANENWKIEHLHVIPKNVEAHFYAAKKKYQKEKIFTVEEAKGLAPTTRVNLRGKIIEKSVFCDNDHMNFRDPSFHLKLNLIDEGDEKDQESKMISIFFGKLENQPVLNGILPGSIVIIHSIRIIISSRGFAYGKYDTGAMLVVERISPAGKKSPKKRIESSDPTARGDCSKERMEASSQGHPVSACMGKHDVPGCSTSDTENYGEIIIENLDPGTLLKKDEKKKRKISDQRKKCSMTSGEDEGSLPTTTIFSLYQILINNPQEMSRTKVFAMKLFPCLVLKVKIEKKITNGYQIHREISFYAKCVADDNTGRVIVHFDSSSIESFFRFIDVPSSLQNEIIELFLHSSAASIDFDCNLHDKNNLILDFPDLMKLKHEESTAQCIIITLFNNVKDSVMQLKRILVKRRITNTWKIADEYTPIFVPATVSVGSEDRDPYSSISLKTLNLNCIEVL</sequence>
<proteinExistence type="evidence at transcript level"/>
<accession>Q8MXV9</accession>
<reference evidence="10" key="1">
    <citation type="journal article" date="2003" name="Gene Expr. Patterns">
        <title>Localization and expression pattern of type I postplasmic mRNAs in embryos of the ascidian Halocynthia roretzi.</title>
        <authorList>
            <person name="Nakamura Y."/>
            <person name="Makabe K.W."/>
            <person name="Nishida H."/>
        </authorList>
    </citation>
    <scope>NUCLEOTIDE SEQUENCE</scope>
</reference>
<evidence type="ECO:0000256" key="8">
    <source>
        <dbReference type="ARBA" id="ARBA00023242"/>
    </source>
</evidence>
<evidence type="ECO:0000256" key="7">
    <source>
        <dbReference type="ARBA" id="ARBA00023125"/>
    </source>
</evidence>
<dbReference type="PANTHER" id="PTHR14865">
    <property type="entry name" value="CST COMPLEX SUBUNIT CTC1"/>
    <property type="match status" value="1"/>
</dbReference>
<organism evidence="10">
    <name type="scientific">Halocynthia roretzi</name>
    <name type="common">Sea squirt</name>
    <name type="synonym">Cynthia roretzi</name>
    <dbReference type="NCBI Taxonomy" id="7729"/>
    <lineage>
        <taxon>Eukaryota</taxon>
        <taxon>Metazoa</taxon>
        <taxon>Chordata</taxon>
        <taxon>Tunicata</taxon>
        <taxon>Ascidiacea</taxon>
        <taxon>Stolidobranchia</taxon>
        <taxon>Pyuridae</taxon>
        <taxon>Halocynthia</taxon>
    </lineage>
</organism>
<evidence type="ECO:0000256" key="4">
    <source>
        <dbReference type="ARBA" id="ARBA00016175"/>
    </source>
</evidence>
<keyword evidence="7" id="KW-0238">DNA-binding</keyword>